<dbReference type="OrthoDB" id="1255124at2"/>
<evidence type="ECO:0000313" key="2">
    <source>
        <dbReference type="EMBL" id="TWT95413.1"/>
    </source>
</evidence>
<dbReference type="RefSeq" id="WP_146446251.1">
    <property type="nucleotide sequence ID" value="NZ_SJPR01000005.1"/>
</dbReference>
<name>A0A5C6AAR0_9BACT</name>
<evidence type="ECO:0000313" key="3">
    <source>
        <dbReference type="Proteomes" id="UP000317421"/>
    </source>
</evidence>
<sequence>MPPRNDPQRAAKAAAIEADLRYYTGDSERYRHPLCRGVVYTPGVRHLAEAAGAYWLVDAIASWLTDPALRRAVKNDPRVGSLHFWRLNVDPQQSTAVLTAIADEGETPFVTQAIPLTDFPLDSIEVWAGYDGRHWTLYLPNEH</sequence>
<comment type="caution">
    <text evidence="2">The sequence shown here is derived from an EMBL/GenBank/DDBJ whole genome shotgun (WGS) entry which is preliminary data.</text>
</comment>
<dbReference type="AlphaFoldDB" id="A0A5C6AAR0"/>
<organism evidence="2 3">
    <name type="scientific">Botrimarina colliarenosi</name>
    <dbReference type="NCBI Taxonomy" id="2528001"/>
    <lineage>
        <taxon>Bacteria</taxon>
        <taxon>Pseudomonadati</taxon>
        <taxon>Planctomycetota</taxon>
        <taxon>Planctomycetia</taxon>
        <taxon>Pirellulales</taxon>
        <taxon>Lacipirellulaceae</taxon>
        <taxon>Botrimarina</taxon>
    </lineage>
</organism>
<dbReference type="InterPro" id="IPR049241">
    <property type="entry name" value="DUF6876"/>
</dbReference>
<evidence type="ECO:0000259" key="1">
    <source>
        <dbReference type="Pfam" id="PF21781"/>
    </source>
</evidence>
<protein>
    <recommendedName>
        <fullName evidence="1">DUF6876 domain-containing protein</fullName>
    </recommendedName>
</protein>
<dbReference type="Pfam" id="PF21781">
    <property type="entry name" value="DUF6876"/>
    <property type="match status" value="1"/>
</dbReference>
<feature type="domain" description="DUF6876" evidence="1">
    <location>
        <begin position="16"/>
        <end position="143"/>
    </location>
</feature>
<reference evidence="2 3" key="1">
    <citation type="submission" date="2019-02" db="EMBL/GenBank/DDBJ databases">
        <title>Deep-cultivation of Planctomycetes and their phenomic and genomic characterization uncovers novel biology.</title>
        <authorList>
            <person name="Wiegand S."/>
            <person name="Jogler M."/>
            <person name="Boedeker C."/>
            <person name="Pinto D."/>
            <person name="Vollmers J."/>
            <person name="Rivas-Marin E."/>
            <person name="Kohn T."/>
            <person name="Peeters S.H."/>
            <person name="Heuer A."/>
            <person name="Rast P."/>
            <person name="Oberbeckmann S."/>
            <person name="Bunk B."/>
            <person name="Jeske O."/>
            <person name="Meyerdierks A."/>
            <person name="Storesund J.E."/>
            <person name="Kallscheuer N."/>
            <person name="Luecker S."/>
            <person name="Lage O.M."/>
            <person name="Pohl T."/>
            <person name="Merkel B.J."/>
            <person name="Hornburger P."/>
            <person name="Mueller R.-W."/>
            <person name="Bruemmer F."/>
            <person name="Labrenz M."/>
            <person name="Spormann A.M."/>
            <person name="Op Den Camp H."/>
            <person name="Overmann J."/>
            <person name="Amann R."/>
            <person name="Jetten M.S.M."/>
            <person name="Mascher T."/>
            <person name="Medema M.H."/>
            <person name="Devos D.P."/>
            <person name="Kaster A.-K."/>
            <person name="Ovreas L."/>
            <person name="Rohde M."/>
            <person name="Galperin M.Y."/>
            <person name="Jogler C."/>
        </authorList>
    </citation>
    <scope>NUCLEOTIDE SEQUENCE [LARGE SCALE GENOMIC DNA]</scope>
    <source>
        <strain evidence="2 3">Pla108</strain>
    </source>
</reference>
<gene>
    <name evidence="2" type="ORF">Pla108_35610</name>
</gene>
<dbReference type="Proteomes" id="UP000317421">
    <property type="component" value="Unassembled WGS sequence"/>
</dbReference>
<dbReference type="EMBL" id="SJPR01000005">
    <property type="protein sequence ID" value="TWT95413.1"/>
    <property type="molecule type" value="Genomic_DNA"/>
</dbReference>
<proteinExistence type="predicted"/>
<keyword evidence="3" id="KW-1185">Reference proteome</keyword>
<accession>A0A5C6AAR0</accession>